<protein>
    <recommendedName>
        <fullName evidence="1">DUF4268 domain-containing protein</fullName>
    </recommendedName>
</protein>
<dbReference type="OrthoDB" id="1467516at2"/>
<dbReference type="EMBL" id="QFRJ01000003">
    <property type="protein sequence ID" value="PWH86063.1"/>
    <property type="molecule type" value="Genomic_DNA"/>
</dbReference>
<keyword evidence="3" id="KW-1185">Reference proteome</keyword>
<reference evidence="2 3" key="2">
    <citation type="submission" date="2018-05" db="EMBL/GenBank/DDBJ databases">
        <authorList>
            <person name="Lanie J.A."/>
            <person name="Ng W.-L."/>
            <person name="Kazmierczak K.M."/>
            <person name="Andrzejewski T.M."/>
            <person name="Davidsen T.M."/>
            <person name="Wayne K.J."/>
            <person name="Tettelin H."/>
            <person name="Glass J.I."/>
            <person name="Rusch D."/>
            <person name="Podicherti R."/>
            <person name="Tsui H.-C.T."/>
            <person name="Winkler M.E."/>
        </authorList>
    </citation>
    <scope>NUCLEOTIDE SEQUENCE [LARGE SCALE GENOMIC DNA]</scope>
    <source>
        <strain evidence="2 3">C305</strain>
    </source>
</reference>
<proteinExistence type="predicted"/>
<feature type="domain" description="DUF4268" evidence="1">
    <location>
        <begin position="13"/>
        <end position="145"/>
    </location>
</feature>
<organism evidence="2 3">
    <name type="scientific">Brumimicrobium oceani</name>
    <dbReference type="NCBI Taxonomy" id="2100725"/>
    <lineage>
        <taxon>Bacteria</taxon>
        <taxon>Pseudomonadati</taxon>
        <taxon>Bacteroidota</taxon>
        <taxon>Flavobacteriia</taxon>
        <taxon>Flavobacteriales</taxon>
        <taxon>Crocinitomicaceae</taxon>
        <taxon>Brumimicrobium</taxon>
    </lineage>
</organism>
<sequence>MFTKEEKKEITTAFWTRFKEQAGVNKGANGKRINWVNYPTHLKQLYVRLHADTEIARFSIDVQAKDDGVRAIIWEQMTELKKVMEEEMVFPGIWEETAFNSAGQTISRISWTLENVNMYVKEDQEKIFNFYISLLLGFDRFYNTYDEVLIGLVR</sequence>
<evidence type="ECO:0000259" key="1">
    <source>
        <dbReference type="Pfam" id="PF14088"/>
    </source>
</evidence>
<gene>
    <name evidence="2" type="ORF">DIT68_05770</name>
</gene>
<dbReference type="InterPro" id="IPR025364">
    <property type="entry name" value="DUF4268"/>
</dbReference>
<accession>A0A2U2XE63</accession>
<dbReference type="Proteomes" id="UP000245370">
    <property type="component" value="Unassembled WGS sequence"/>
</dbReference>
<evidence type="ECO:0000313" key="2">
    <source>
        <dbReference type="EMBL" id="PWH86063.1"/>
    </source>
</evidence>
<reference evidence="2 3" key="1">
    <citation type="submission" date="2018-05" db="EMBL/GenBank/DDBJ databases">
        <title>Brumimicrobium oceani sp. nov., isolated from coastal sediment.</title>
        <authorList>
            <person name="Kou Y."/>
        </authorList>
    </citation>
    <scope>NUCLEOTIDE SEQUENCE [LARGE SCALE GENOMIC DNA]</scope>
    <source>
        <strain evidence="2 3">C305</strain>
    </source>
</reference>
<name>A0A2U2XE63_9FLAO</name>
<dbReference type="Pfam" id="PF14088">
    <property type="entry name" value="DUF4268"/>
    <property type="match status" value="1"/>
</dbReference>
<dbReference type="RefSeq" id="WP_109358871.1">
    <property type="nucleotide sequence ID" value="NZ_QFRJ01000003.1"/>
</dbReference>
<evidence type="ECO:0000313" key="3">
    <source>
        <dbReference type="Proteomes" id="UP000245370"/>
    </source>
</evidence>
<comment type="caution">
    <text evidence="2">The sequence shown here is derived from an EMBL/GenBank/DDBJ whole genome shotgun (WGS) entry which is preliminary data.</text>
</comment>
<dbReference type="AlphaFoldDB" id="A0A2U2XE63"/>